<evidence type="ECO:0000256" key="1">
    <source>
        <dbReference type="ARBA" id="ARBA00000085"/>
    </source>
</evidence>
<dbReference type="SMART" id="SM00388">
    <property type="entry name" value="HisKA"/>
    <property type="match status" value="1"/>
</dbReference>
<evidence type="ECO:0000256" key="6">
    <source>
        <dbReference type="SAM" id="Phobius"/>
    </source>
</evidence>
<evidence type="ECO:0000259" key="7">
    <source>
        <dbReference type="PROSITE" id="PS50110"/>
    </source>
</evidence>
<keyword evidence="3 5" id="KW-0597">Phosphoprotein</keyword>
<dbReference type="EMBL" id="JAPDPI010000042">
    <property type="protein sequence ID" value="MCW3807279.1"/>
    <property type="molecule type" value="Genomic_DNA"/>
</dbReference>
<comment type="catalytic activity">
    <reaction evidence="1">
        <text>ATP + protein L-histidine = ADP + protein N-phospho-L-histidine.</text>
        <dbReference type="EC" id="2.7.13.3"/>
    </reaction>
</comment>
<dbReference type="SUPFAM" id="SSF47384">
    <property type="entry name" value="Homodimeric domain of signal transducing histidine kinase"/>
    <property type="match status" value="1"/>
</dbReference>
<dbReference type="PROSITE" id="PS50110">
    <property type="entry name" value="RESPONSE_REGULATORY"/>
    <property type="match status" value="1"/>
</dbReference>
<dbReference type="CDD" id="cd17546">
    <property type="entry name" value="REC_hyHK_CKI1_RcsC-like"/>
    <property type="match status" value="1"/>
</dbReference>
<dbReference type="InterPro" id="IPR001789">
    <property type="entry name" value="Sig_transdc_resp-reg_receiver"/>
</dbReference>
<dbReference type="GO" id="GO:0000155">
    <property type="term" value="F:phosphorelay sensor kinase activity"/>
    <property type="evidence" value="ECO:0007669"/>
    <property type="project" value="InterPro"/>
</dbReference>
<dbReference type="InterPro" id="IPR036097">
    <property type="entry name" value="HisK_dim/P_sf"/>
</dbReference>
<dbReference type="InterPro" id="IPR003661">
    <property type="entry name" value="HisK_dim/P_dom"/>
</dbReference>
<proteinExistence type="predicted"/>
<dbReference type="Proteomes" id="UP001207408">
    <property type="component" value="Unassembled WGS sequence"/>
</dbReference>
<evidence type="ECO:0000256" key="2">
    <source>
        <dbReference type="ARBA" id="ARBA00012438"/>
    </source>
</evidence>
<feature type="domain" description="Response regulatory" evidence="7">
    <location>
        <begin position="460"/>
        <end position="578"/>
    </location>
</feature>
<organism evidence="8 9">
    <name type="scientific">Plebeiibacterium marinum</name>
    <dbReference type="NCBI Taxonomy" id="2992111"/>
    <lineage>
        <taxon>Bacteria</taxon>
        <taxon>Pseudomonadati</taxon>
        <taxon>Bacteroidota</taxon>
        <taxon>Bacteroidia</taxon>
        <taxon>Marinilabiliales</taxon>
        <taxon>Marinilabiliaceae</taxon>
        <taxon>Plebeiibacterium</taxon>
    </lineage>
</organism>
<dbReference type="Pfam" id="PF00512">
    <property type="entry name" value="HisKA"/>
    <property type="match status" value="1"/>
</dbReference>
<evidence type="ECO:0000256" key="4">
    <source>
        <dbReference type="ARBA" id="ARBA00023012"/>
    </source>
</evidence>
<keyword evidence="9" id="KW-1185">Reference proteome</keyword>
<feature type="modified residue" description="4-aspartylphosphate" evidence="5">
    <location>
        <position position="509"/>
    </location>
</feature>
<sequence>MKFINKFILLFSFDHDEKVEVETKTVQLFSNVLNFFLFVIVFIEGIISLLEENLFFAGPLLFFSILFAFNYLYTGRRSNSTYYKEILFSFIIITFSFFVIFGGPTNINIIWLGIFPFVAINLFGRHQGAMYSLYMFLFVIIDFVLLSKIVPQATQYTLNMEILFSIYFIFSFIIAYTLKFIFAEVMLTKERAMINSQNSKNSKEEQISDLSRQIRTPLSNITGILDILGKTNLTDDQRDYINTIHASANNLVNVVTNMVSSSKSGLTPATEEEISFNLYSTLNNTIRLFSENNTKQKFSLSFSADIPSTMLGNAIKTKQIFLNILNSIAKYNVAEQKLINIEVSRINNMPGIIELNFKIISIGNIPFPKEYKSEDSLYSDDILRLNTSKHIQYLDLGLTQKLIEQDGHILHIQPNIEETTFEFGITFKENTQSISLQKLNDKITNSESFYKPSVDIKNANILLVEDNFSNQQIIILYIKNEVNKIEVAYNGKEALDKFGKAKYDLILMDVQMPIMDGFKATQKIREIEKSTNTHTPIIAVTANAFPEDKERCMASGMDDYISKPFQPEDLIGKIKHHLS</sequence>
<dbReference type="Gene3D" id="1.10.287.130">
    <property type="match status" value="1"/>
</dbReference>
<dbReference type="PANTHER" id="PTHR45339:SF1">
    <property type="entry name" value="HYBRID SIGNAL TRANSDUCTION HISTIDINE KINASE J"/>
    <property type="match status" value="1"/>
</dbReference>
<evidence type="ECO:0000313" key="8">
    <source>
        <dbReference type="EMBL" id="MCW3807279.1"/>
    </source>
</evidence>
<comment type="caution">
    <text evidence="8">The sequence shown here is derived from an EMBL/GenBank/DDBJ whole genome shotgun (WGS) entry which is preliminary data.</text>
</comment>
<reference evidence="8" key="1">
    <citation type="submission" date="2022-10" db="EMBL/GenBank/DDBJ databases">
        <authorList>
            <person name="Yu W.X."/>
        </authorList>
    </citation>
    <scope>NUCLEOTIDE SEQUENCE</scope>
    <source>
        <strain evidence="8">D04</strain>
    </source>
</reference>
<dbReference type="InterPro" id="IPR011006">
    <property type="entry name" value="CheY-like_superfamily"/>
</dbReference>
<evidence type="ECO:0000313" key="9">
    <source>
        <dbReference type="Proteomes" id="UP001207408"/>
    </source>
</evidence>
<evidence type="ECO:0000256" key="3">
    <source>
        <dbReference type="ARBA" id="ARBA00022553"/>
    </source>
</evidence>
<gene>
    <name evidence="8" type="ORF">OM074_16700</name>
</gene>
<evidence type="ECO:0000256" key="5">
    <source>
        <dbReference type="PROSITE-ProRule" id="PRU00169"/>
    </source>
</evidence>
<dbReference type="CDD" id="cd00082">
    <property type="entry name" value="HisKA"/>
    <property type="match status" value="1"/>
</dbReference>
<dbReference type="SUPFAM" id="SSF52172">
    <property type="entry name" value="CheY-like"/>
    <property type="match status" value="1"/>
</dbReference>
<dbReference type="SMART" id="SM00448">
    <property type="entry name" value="REC"/>
    <property type="match status" value="1"/>
</dbReference>
<feature type="transmembrane region" description="Helical" evidence="6">
    <location>
        <begin position="131"/>
        <end position="150"/>
    </location>
</feature>
<keyword evidence="4" id="KW-0902">Two-component regulatory system</keyword>
<dbReference type="PANTHER" id="PTHR45339">
    <property type="entry name" value="HYBRID SIGNAL TRANSDUCTION HISTIDINE KINASE J"/>
    <property type="match status" value="1"/>
</dbReference>
<dbReference type="AlphaFoldDB" id="A0AAE3SLB7"/>
<dbReference type="EC" id="2.7.13.3" evidence="2"/>
<feature type="transmembrane region" description="Helical" evidence="6">
    <location>
        <begin position="28"/>
        <end position="48"/>
    </location>
</feature>
<accession>A0AAE3SLB7</accession>
<keyword evidence="6" id="KW-1133">Transmembrane helix</keyword>
<protein>
    <recommendedName>
        <fullName evidence="2">histidine kinase</fullName>
        <ecNumber evidence="2">2.7.13.3</ecNumber>
    </recommendedName>
</protein>
<dbReference type="Gene3D" id="3.40.50.2300">
    <property type="match status" value="1"/>
</dbReference>
<feature type="transmembrane region" description="Helical" evidence="6">
    <location>
        <begin position="162"/>
        <end position="182"/>
    </location>
</feature>
<keyword evidence="6" id="KW-0472">Membrane</keyword>
<keyword evidence="6" id="KW-0812">Transmembrane</keyword>
<name>A0AAE3SLB7_9BACT</name>
<feature type="transmembrane region" description="Helical" evidence="6">
    <location>
        <begin position="54"/>
        <end position="73"/>
    </location>
</feature>
<feature type="transmembrane region" description="Helical" evidence="6">
    <location>
        <begin position="85"/>
        <end position="101"/>
    </location>
</feature>
<dbReference type="RefSeq" id="WP_301201527.1">
    <property type="nucleotide sequence ID" value="NZ_JAPDPI010000042.1"/>
</dbReference>
<dbReference type="Pfam" id="PF00072">
    <property type="entry name" value="Response_reg"/>
    <property type="match status" value="1"/>
</dbReference>